<evidence type="ECO:0000313" key="4">
    <source>
        <dbReference type="WBParaSite" id="SSLN_0000231801-mRNA-1"/>
    </source>
</evidence>
<evidence type="ECO:0000313" key="2">
    <source>
        <dbReference type="EMBL" id="VDL88633.1"/>
    </source>
</evidence>
<keyword evidence="1" id="KW-0812">Transmembrane</keyword>
<accession>A0A183SDF0</accession>
<dbReference type="AlphaFoldDB" id="A0A183SDF0"/>
<reference evidence="2 3" key="2">
    <citation type="submission" date="2018-11" db="EMBL/GenBank/DDBJ databases">
        <authorList>
            <consortium name="Pathogen Informatics"/>
        </authorList>
    </citation>
    <scope>NUCLEOTIDE SEQUENCE [LARGE SCALE GENOMIC DNA]</scope>
    <source>
        <strain evidence="2 3">NST_G2</strain>
    </source>
</reference>
<keyword evidence="3" id="KW-1185">Reference proteome</keyword>
<keyword evidence="1" id="KW-1133">Transmembrane helix</keyword>
<feature type="transmembrane region" description="Helical" evidence="1">
    <location>
        <begin position="6"/>
        <end position="27"/>
    </location>
</feature>
<evidence type="ECO:0000256" key="1">
    <source>
        <dbReference type="SAM" id="Phobius"/>
    </source>
</evidence>
<dbReference type="Proteomes" id="UP000275846">
    <property type="component" value="Unassembled WGS sequence"/>
</dbReference>
<evidence type="ECO:0000313" key="3">
    <source>
        <dbReference type="Proteomes" id="UP000275846"/>
    </source>
</evidence>
<keyword evidence="1" id="KW-0472">Membrane</keyword>
<organism evidence="4">
    <name type="scientific">Schistocephalus solidus</name>
    <name type="common">Tapeworm</name>
    <dbReference type="NCBI Taxonomy" id="70667"/>
    <lineage>
        <taxon>Eukaryota</taxon>
        <taxon>Metazoa</taxon>
        <taxon>Spiralia</taxon>
        <taxon>Lophotrochozoa</taxon>
        <taxon>Platyhelminthes</taxon>
        <taxon>Cestoda</taxon>
        <taxon>Eucestoda</taxon>
        <taxon>Diphyllobothriidea</taxon>
        <taxon>Diphyllobothriidae</taxon>
        <taxon>Schistocephalus</taxon>
    </lineage>
</organism>
<dbReference type="WBParaSite" id="SSLN_0000231801-mRNA-1">
    <property type="protein sequence ID" value="SSLN_0000231801-mRNA-1"/>
    <property type="gene ID" value="SSLN_0000231801"/>
</dbReference>
<sequence length="34" mass="3888">MLAFLSIHLIIFGLVCVSHFMGLLGHLRLHDNLR</sequence>
<reference evidence="4" key="1">
    <citation type="submission" date="2016-06" db="UniProtKB">
        <authorList>
            <consortium name="WormBaseParasite"/>
        </authorList>
    </citation>
    <scope>IDENTIFICATION</scope>
</reference>
<protein>
    <submittedName>
        <fullName evidence="2 4">Uncharacterized protein</fullName>
    </submittedName>
</protein>
<name>A0A183SDF0_SCHSO</name>
<gene>
    <name evidence="2" type="ORF">SSLN_LOCUS2248</name>
</gene>
<proteinExistence type="predicted"/>
<dbReference type="EMBL" id="UYSU01032207">
    <property type="protein sequence ID" value="VDL88633.1"/>
    <property type="molecule type" value="Genomic_DNA"/>
</dbReference>